<evidence type="ECO:0000313" key="2">
    <source>
        <dbReference type="Proteomes" id="UP001617296"/>
    </source>
</evidence>
<comment type="caution">
    <text evidence="1">The sequence shown here is derived from an EMBL/GenBank/DDBJ whole genome shotgun (WGS) entry which is preliminary data.</text>
</comment>
<protein>
    <submittedName>
        <fullName evidence="1">Uncharacterized protein</fullName>
    </submittedName>
</protein>
<gene>
    <name evidence="1" type="ORF">ACIOUF_02980</name>
</gene>
<dbReference type="RefSeq" id="WP_401229993.1">
    <property type="nucleotide sequence ID" value="NZ_JBIUVY010000002.1"/>
</dbReference>
<name>A0ABW8DHT7_9PSED</name>
<evidence type="ECO:0000313" key="1">
    <source>
        <dbReference type="EMBL" id="MFJ2285326.1"/>
    </source>
</evidence>
<accession>A0ABW8DHT7</accession>
<dbReference type="EMBL" id="JBIUVY010000002">
    <property type="protein sequence ID" value="MFJ2285326.1"/>
    <property type="molecule type" value="Genomic_DNA"/>
</dbReference>
<organism evidence="1 2">
    <name type="scientific">Pseudomonas iridis</name>
    <dbReference type="NCBI Taxonomy" id="2710587"/>
    <lineage>
        <taxon>Bacteria</taxon>
        <taxon>Pseudomonadati</taxon>
        <taxon>Pseudomonadota</taxon>
        <taxon>Gammaproteobacteria</taxon>
        <taxon>Pseudomonadales</taxon>
        <taxon>Pseudomonadaceae</taxon>
        <taxon>Pseudomonas</taxon>
    </lineage>
</organism>
<proteinExistence type="predicted"/>
<sequence length="210" mass="22644">MTTATHLLSTLRAFHLDNSDATWEQLKERLREIAEGVLQTRSVWDGLGGMGHVYSGLNDDLGEIASTEPLNVEQAKAVELGRRIMQAAEQRASGDLSGILALLEELKQSNDLPMTIPMSAPMAAPLAISGEASDALTFETLAKLYTKEREADWQPNTAKNKKACFGDAGGVLDGADGEPTDGLRGSSPDVHGRGLYAVRRRGTTTNYMGW</sequence>
<reference evidence="1 2" key="1">
    <citation type="submission" date="2024-10" db="EMBL/GenBank/DDBJ databases">
        <title>The Natural Products Discovery Center: Release of the First 8490 Sequenced Strains for Exploring Actinobacteria Biosynthetic Diversity.</title>
        <authorList>
            <person name="Kalkreuter E."/>
            <person name="Kautsar S.A."/>
            <person name="Yang D."/>
            <person name="Bader C.D."/>
            <person name="Teijaro C.N."/>
            <person name="Fluegel L."/>
            <person name="Davis C.M."/>
            <person name="Simpson J.R."/>
            <person name="Lauterbach L."/>
            <person name="Steele A.D."/>
            <person name="Gui C."/>
            <person name="Meng S."/>
            <person name="Li G."/>
            <person name="Viehrig K."/>
            <person name="Ye F."/>
            <person name="Su P."/>
            <person name="Kiefer A.F."/>
            <person name="Nichols A."/>
            <person name="Cepeda A.J."/>
            <person name="Yan W."/>
            <person name="Fan B."/>
            <person name="Jiang Y."/>
            <person name="Adhikari A."/>
            <person name="Zheng C.-J."/>
            <person name="Schuster L."/>
            <person name="Cowan T.M."/>
            <person name="Smanski M.J."/>
            <person name="Chevrette M.G."/>
            <person name="De Carvalho L.P.S."/>
            <person name="Shen B."/>
        </authorList>
    </citation>
    <scope>NUCLEOTIDE SEQUENCE [LARGE SCALE GENOMIC DNA]</scope>
    <source>
        <strain evidence="1 2">NPDC087689</strain>
    </source>
</reference>
<keyword evidence="2" id="KW-1185">Reference proteome</keyword>
<dbReference type="Proteomes" id="UP001617296">
    <property type="component" value="Unassembled WGS sequence"/>
</dbReference>